<dbReference type="InterPro" id="IPR001926">
    <property type="entry name" value="TrpB-like_PALP"/>
</dbReference>
<dbReference type="PANTHER" id="PTHR42937">
    <property type="match status" value="1"/>
</dbReference>
<reference evidence="2 3" key="1">
    <citation type="submission" date="2021-06" db="EMBL/GenBank/DDBJ databases">
        <authorList>
            <person name="Sun Q."/>
            <person name="Li D."/>
        </authorList>
    </citation>
    <scope>NUCLEOTIDE SEQUENCE [LARGE SCALE GENOMIC DNA]</scope>
    <source>
        <strain evidence="2 3">MSJ-11</strain>
    </source>
</reference>
<dbReference type="GO" id="GO:0008838">
    <property type="term" value="F:diaminopropionate ammonia-lyase activity"/>
    <property type="evidence" value="ECO:0007669"/>
    <property type="project" value="UniProtKB-EC"/>
</dbReference>
<feature type="domain" description="Tryptophan synthase beta chain-like PALP" evidence="1">
    <location>
        <begin position="46"/>
        <end position="383"/>
    </location>
</feature>
<dbReference type="Proteomes" id="UP000726170">
    <property type="component" value="Unassembled WGS sequence"/>
</dbReference>
<dbReference type="NCBIfam" id="TIGR01747">
    <property type="entry name" value="diampropi_NH3ly"/>
    <property type="match status" value="1"/>
</dbReference>
<dbReference type="EC" id="4.3.1.15" evidence="2"/>
<dbReference type="Pfam" id="PF00291">
    <property type="entry name" value="PALP"/>
    <property type="match status" value="1"/>
</dbReference>
<dbReference type="CDD" id="cd00640">
    <property type="entry name" value="Trp-synth-beta_II"/>
    <property type="match status" value="1"/>
</dbReference>
<comment type="caution">
    <text evidence="2">The sequence shown here is derived from an EMBL/GenBank/DDBJ whole genome shotgun (WGS) entry which is preliminary data.</text>
</comment>
<sequence length="408" mass="45213">MMKKELIKSVLNERARDKGYKKVNTDFISDKVIGNVRDFHKSFSEYSVTPLHKLDNLAKYLGVNNIFLKDESYRFGLNAFKVLGGSYSIGKYLSKKLGMDISEVSFDLLRSKEIKEKLGEITFVTATDGNHGRGVAWAANQLGQKSVVYMPKGSSLTRLENIRKEGAEASIIDGNYDDAVRLSDEMAKKHGWVVVQDTAWEGYEDIPTWIMQGYGTLIHEAMEQLNENGVDNPTHVFVQAGVGSFAGAVQGYLASKFGEDRPITIVLEPDYAPCIYKSAKINDGKPHIVTGDMQTIMAGLACGEPNTISWEVLRDYSDAYFSCPDYVAARGMRILASPLKGDPQIISGESGAVGTGVLSLLMEKDCYKELREKLGFNEDSKILIISTEGNTDPYKYRDIVWDGDNASI</sequence>
<dbReference type="NCBIfam" id="NF006058">
    <property type="entry name" value="PRK08206.1"/>
    <property type="match status" value="1"/>
</dbReference>
<dbReference type="PANTHER" id="PTHR42937:SF1">
    <property type="entry name" value="DIAMINOPROPIONATE AMMONIA-LYASE"/>
    <property type="match status" value="1"/>
</dbReference>
<gene>
    <name evidence="2" type="primary">dpaL</name>
    <name evidence="2" type="ORF">KQI86_13215</name>
</gene>
<dbReference type="InterPro" id="IPR010081">
    <property type="entry name" value="DiNH2opropionate_NH3_lyase"/>
</dbReference>
<proteinExistence type="predicted"/>
<protein>
    <submittedName>
        <fullName evidence="2">Diaminopropionate ammonia-lyase</fullName>
        <ecNumber evidence="2">4.3.1.15</ecNumber>
    </submittedName>
</protein>
<dbReference type="NCBIfam" id="TIGR03528">
    <property type="entry name" value="2_3_DAP_am_ly"/>
    <property type="match status" value="1"/>
</dbReference>
<evidence type="ECO:0000313" key="2">
    <source>
        <dbReference type="EMBL" id="MBU5485297.1"/>
    </source>
</evidence>
<organism evidence="2 3">
    <name type="scientific">Clostridium mobile</name>
    <dbReference type="NCBI Taxonomy" id="2841512"/>
    <lineage>
        <taxon>Bacteria</taxon>
        <taxon>Bacillati</taxon>
        <taxon>Bacillota</taxon>
        <taxon>Clostridia</taxon>
        <taxon>Eubacteriales</taxon>
        <taxon>Clostridiaceae</taxon>
        <taxon>Clostridium</taxon>
    </lineage>
</organism>
<dbReference type="EMBL" id="JAHLQF010000003">
    <property type="protein sequence ID" value="MBU5485297.1"/>
    <property type="molecule type" value="Genomic_DNA"/>
</dbReference>
<evidence type="ECO:0000313" key="3">
    <source>
        <dbReference type="Proteomes" id="UP000726170"/>
    </source>
</evidence>
<accession>A0ABS6EJA9</accession>
<evidence type="ECO:0000259" key="1">
    <source>
        <dbReference type="Pfam" id="PF00291"/>
    </source>
</evidence>
<dbReference type="InterPro" id="IPR019871">
    <property type="entry name" value="DiNH2propionate_NH3-lyase_sub"/>
</dbReference>
<keyword evidence="3" id="KW-1185">Reference proteome</keyword>
<name>A0ABS6EJA9_9CLOT</name>
<keyword evidence="2" id="KW-0456">Lyase</keyword>